<evidence type="ECO:0000313" key="2">
    <source>
        <dbReference type="EMBL" id="MCS0639238.1"/>
    </source>
</evidence>
<protein>
    <submittedName>
        <fullName evidence="2">Uncharacterized protein</fullName>
    </submittedName>
</protein>
<feature type="compositionally biased region" description="Gly residues" evidence="1">
    <location>
        <begin position="112"/>
        <end position="124"/>
    </location>
</feature>
<reference evidence="2" key="1">
    <citation type="submission" date="2022-08" db="EMBL/GenBank/DDBJ databases">
        <authorList>
            <person name="Somphong A."/>
            <person name="Phongsopitanun W."/>
        </authorList>
    </citation>
    <scope>NUCLEOTIDE SEQUENCE</scope>
    <source>
        <strain evidence="2">LP05-1</strain>
    </source>
</reference>
<sequence length="236" mass="24812">MATQQPQGNYDPHENQQPRGNWEPHANQEPQAADPRHPAPHQQPVHPRPARPAHPDGTGPATTGTGPATTGTGVRPEPLATKAGATTGQAGHTEPAGHAEPAGHTEPAGHAGTAGGPGPAGAGGTAERRTEGLLPMDERERIAVRMQHALSGFVDSPRQAVEEAAGALETAVERLTTVLTERRASLRTSWDTKSSHDTADAAGTGGAKAADRTTDTEHLRLTLQQYREITDRLLRF</sequence>
<evidence type="ECO:0000313" key="3">
    <source>
        <dbReference type="Proteomes" id="UP001431313"/>
    </source>
</evidence>
<gene>
    <name evidence="2" type="ORF">NX801_27070</name>
</gene>
<proteinExistence type="predicted"/>
<dbReference type="RefSeq" id="WP_258790577.1">
    <property type="nucleotide sequence ID" value="NZ_JANUGQ010000032.1"/>
</dbReference>
<evidence type="ECO:0000256" key="1">
    <source>
        <dbReference type="SAM" id="MobiDB-lite"/>
    </source>
</evidence>
<accession>A0ABT2CP77</accession>
<organism evidence="2 3">
    <name type="scientific">Streptomyces pyxinae</name>
    <dbReference type="NCBI Taxonomy" id="2970734"/>
    <lineage>
        <taxon>Bacteria</taxon>
        <taxon>Bacillati</taxon>
        <taxon>Actinomycetota</taxon>
        <taxon>Actinomycetes</taxon>
        <taxon>Kitasatosporales</taxon>
        <taxon>Streptomycetaceae</taxon>
        <taxon>Streptomyces</taxon>
    </lineage>
</organism>
<feature type="region of interest" description="Disordered" evidence="1">
    <location>
        <begin position="1"/>
        <end position="127"/>
    </location>
</feature>
<dbReference type="EMBL" id="JANUGQ010000032">
    <property type="protein sequence ID" value="MCS0639238.1"/>
    <property type="molecule type" value="Genomic_DNA"/>
</dbReference>
<feature type="compositionally biased region" description="Low complexity" evidence="1">
    <location>
        <begin position="80"/>
        <end position="93"/>
    </location>
</feature>
<comment type="caution">
    <text evidence="2">The sequence shown here is derived from an EMBL/GenBank/DDBJ whole genome shotgun (WGS) entry which is preliminary data.</text>
</comment>
<keyword evidence="3" id="KW-1185">Reference proteome</keyword>
<feature type="compositionally biased region" description="Low complexity" evidence="1">
    <location>
        <begin position="55"/>
        <end position="73"/>
    </location>
</feature>
<feature type="region of interest" description="Disordered" evidence="1">
    <location>
        <begin position="189"/>
        <end position="213"/>
    </location>
</feature>
<dbReference type="Proteomes" id="UP001431313">
    <property type="component" value="Unassembled WGS sequence"/>
</dbReference>
<name>A0ABT2CP77_9ACTN</name>